<dbReference type="InterPro" id="IPR010982">
    <property type="entry name" value="Lambda_DNA-bd_dom_sf"/>
</dbReference>
<evidence type="ECO:0000256" key="1">
    <source>
        <dbReference type="SAM" id="Phobius"/>
    </source>
</evidence>
<dbReference type="Pfam" id="PF13464">
    <property type="entry name" value="RodZ_C"/>
    <property type="match status" value="1"/>
</dbReference>
<dbReference type="InterPro" id="IPR050400">
    <property type="entry name" value="Bact_Cytoskel_RodZ"/>
</dbReference>
<keyword evidence="1" id="KW-0472">Membrane</keyword>
<dbReference type="Pfam" id="PF13413">
    <property type="entry name" value="HTH_25"/>
    <property type="match status" value="1"/>
</dbReference>
<reference evidence="3" key="1">
    <citation type="submission" date="2018-06" db="EMBL/GenBank/DDBJ databases">
        <authorList>
            <person name="Zhirakovskaya E."/>
        </authorList>
    </citation>
    <scope>NUCLEOTIDE SEQUENCE</scope>
</reference>
<accession>A0A3B0YNR0</accession>
<organism evidence="3">
    <name type="scientific">hydrothermal vent metagenome</name>
    <dbReference type="NCBI Taxonomy" id="652676"/>
    <lineage>
        <taxon>unclassified sequences</taxon>
        <taxon>metagenomes</taxon>
        <taxon>ecological metagenomes</taxon>
    </lineage>
</organism>
<dbReference type="EMBL" id="UOFM01000155">
    <property type="protein sequence ID" value="VAW75939.1"/>
    <property type="molecule type" value="Genomic_DNA"/>
</dbReference>
<evidence type="ECO:0000259" key="2">
    <source>
        <dbReference type="Pfam" id="PF13464"/>
    </source>
</evidence>
<dbReference type="AlphaFoldDB" id="A0A3B0YNR0"/>
<dbReference type="PANTHER" id="PTHR34475:SF1">
    <property type="entry name" value="CYTOSKELETON PROTEIN RODZ"/>
    <property type="match status" value="1"/>
</dbReference>
<dbReference type="PANTHER" id="PTHR34475">
    <property type="match status" value="1"/>
</dbReference>
<protein>
    <recommendedName>
        <fullName evidence="2">Cytoskeleton protein RodZ-like C-terminal domain-containing protein</fullName>
    </recommendedName>
</protein>
<name>A0A3B0YNR0_9ZZZZ</name>
<proteinExistence type="predicted"/>
<evidence type="ECO:0000313" key="3">
    <source>
        <dbReference type="EMBL" id="VAW75939.1"/>
    </source>
</evidence>
<feature type="transmembrane region" description="Helical" evidence="1">
    <location>
        <begin position="113"/>
        <end position="131"/>
    </location>
</feature>
<feature type="domain" description="Cytoskeleton protein RodZ-like C-terminal" evidence="2">
    <location>
        <begin position="218"/>
        <end position="288"/>
    </location>
</feature>
<dbReference type="Gene3D" id="1.10.260.40">
    <property type="entry name" value="lambda repressor-like DNA-binding domains"/>
    <property type="match status" value="1"/>
</dbReference>
<gene>
    <name evidence="3" type="ORF">MNBD_GAMMA14-1939</name>
</gene>
<dbReference type="GO" id="GO:0003677">
    <property type="term" value="F:DNA binding"/>
    <property type="evidence" value="ECO:0007669"/>
    <property type="project" value="InterPro"/>
</dbReference>
<sequence>MADNSPENTTGSALATIGKRLAKAREDAGKDQGDVATELHLRVEIIQALEAGDEDALPAAAFVRGYVRSYARYVGLDDVVLVAGLPQAVEHRPIPRQSLRKPYGGPSISIGRVLVWGLMLLVLVILVLYGAPAMERLWADRDSPLVDNTLQIPTDEAYDTGVLIPPVEESNEVPGVTADKPEDDSAPGLAVIPLAPVKETVVAVAPKTAETTGPAELTLRFTQDSWVEMTSRERKLVVGTQHAGTERTVRAEPPIDILLGNAPGVKMFWRGKPFDITPYQRGKVARIKLER</sequence>
<keyword evidence="1" id="KW-1133">Transmembrane helix</keyword>
<dbReference type="InterPro" id="IPR025194">
    <property type="entry name" value="RodZ-like_C"/>
</dbReference>
<keyword evidence="1" id="KW-0812">Transmembrane</keyword>